<keyword evidence="3" id="KW-1185">Reference proteome</keyword>
<name>A0A2P5ADW0_PARAD</name>
<dbReference type="AlphaFoldDB" id="A0A2P5ADW0"/>
<organism evidence="2 3">
    <name type="scientific">Parasponia andersonii</name>
    <name type="common">Sponia andersonii</name>
    <dbReference type="NCBI Taxonomy" id="3476"/>
    <lineage>
        <taxon>Eukaryota</taxon>
        <taxon>Viridiplantae</taxon>
        <taxon>Streptophyta</taxon>
        <taxon>Embryophyta</taxon>
        <taxon>Tracheophyta</taxon>
        <taxon>Spermatophyta</taxon>
        <taxon>Magnoliopsida</taxon>
        <taxon>eudicotyledons</taxon>
        <taxon>Gunneridae</taxon>
        <taxon>Pentapetalae</taxon>
        <taxon>rosids</taxon>
        <taxon>fabids</taxon>
        <taxon>Rosales</taxon>
        <taxon>Cannabaceae</taxon>
        <taxon>Parasponia</taxon>
    </lineage>
</organism>
<evidence type="ECO:0008006" key="4">
    <source>
        <dbReference type="Google" id="ProtNLM"/>
    </source>
</evidence>
<dbReference type="Proteomes" id="UP000237105">
    <property type="component" value="Unassembled WGS sequence"/>
</dbReference>
<gene>
    <name evidence="2" type="ORF">PanWU01x14_342130</name>
</gene>
<protein>
    <recommendedName>
        <fullName evidence="4">Secreted protein</fullName>
    </recommendedName>
</protein>
<evidence type="ECO:0000313" key="3">
    <source>
        <dbReference type="Proteomes" id="UP000237105"/>
    </source>
</evidence>
<evidence type="ECO:0000256" key="1">
    <source>
        <dbReference type="SAM" id="SignalP"/>
    </source>
</evidence>
<dbReference type="OrthoDB" id="10288211at2759"/>
<feature type="chain" id="PRO_5015141532" description="Secreted protein" evidence="1">
    <location>
        <begin position="31"/>
        <end position="158"/>
    </location>
</feature>
<dbReference type="EMBL" id="JXTB01000646">
    <property type="protein sequence ID" value="PON34709.1"/>
    <property type="molecule type" value="Genomic_DNA"/>
</dbReference>
<keyword evidence="1" id="KW-0732">Signal</keyword>
<proteinExistence type="predicted"/>
<accession>A0A2P5ADW0</accession>
<sequence length="158" mass="17916">MSHLQSSSTRRSTVLLLIALQCWRFSPTRVWPIIPSAGKLLSDIKEQPDMERICRLRWFARAKAETPKSVIVHLETSRSLSKWQLSAIVTKLASLICLQPSRFIISRVQPCDSAIAETTLSVRLTQPLRLTFVRPALQLSRSEWRPASVIPSSPLKSR</sequence>
<evidence type="ECO:0000313" key="2">
    <source>
        <dbReference type="EMBL" id="PON34709.1"/>
    </source>
</evidence>
<feature type="signal peptide" evidence="1">
    <location>
        <begin position="1"/>
        <end position="30"/>
    </location>
</feature>
<comment type="caution">
    <text evidence="2">The sequence shown here is derived from an EMBL/GenBank/DDBJ whole genome shotgun (WGS) entry which is preliminary data.</text>
</comment>
<reference evidence="3" key="1">
    <citation type="submission" date="2016-06" db="EMBL/GenBank/DDBJ databases">
        <title>Parallel loss of symbiosis genes in relatives of nitrogen-fixing non-legume Parasponia.</title>
        <authorList>
            <person name="Van Velzen R."/>
            <person name="Holmer R."/>
            <person name="Bu F."/>
            <person name="Rutten L."/>
            <person name="Van Zeijl A."/>
            <person name="Liu W."/>
            <person name="Santuari L."/>
            <person name="Cao Q."/>
            <person name="Sharma T."/>
            <person name="Shen D."/>
            <person name="Roswanjaya Y."/>
            <person name="Wardhani T."/>
            <person name="Kalhor M.S."/>
            <person name="Jansen J."/>
            <person name="Van den Hoogen J."/>
            <person name="Gungor B."/>
            <person name="Hartog M."/>
            <person name="Hontelez J."/>
            <person name="Verver J."/>
            <person name="Yang W.-C."/>
            <person name="Schijlen E."/>
            <person name="Repin R."/>
            <person name="Schilthuizen M."/>
            <person name="Schranz E."/>
            <person name="Heidstra R."/>
            <person name="Miyata K."/>
            <person name="Fedorova E."/>
            <person name="Kohlen W."/>
            <person name="Bisseling T."/>
            <person name="Smit S."/>
            <person name="Geurts R."/>
        </authorList>
    </citation>
    <scope>NUCLEOTIDE SEQUENCE [LARGE SCALE GENOMIC DNA]</scope>
    <source>
        <strain evidence="3">cv. WU1-14</strain>
    </source>
</reference>